<dbReference type="InterPro" id="IPR034176">
    <property type="entry name" value="Peptidases_S8_13"/>
</dbReference>
<evidence type="ECO:0000256" key="2">
    <source>
        <dbReference type="ARBA" id="ARBA00022670"/>
    </source>
</evidence>
<feature type="active site" description="Charge relay system" evidence="5">
    <location>
        <position position="128"/>
    </location>
</feature>
<evidence type="ECO:0000256" key="6">
    <source>
        <dbReference type="RuleBase" id="RU003355"/>
    </source>
</evidence>
<evidence type="ECO:0000256" key="7">
    <source>
        <dbReference type="SAM" id="MobiDB-lite"/>
    </source>
</evidence>
<dbReference type="InterPro" id="IPR001119">
    <property type="entry name" value="SLH_dom"/>
</dbReference>
<dbReference type="InterPro" id="IPR023828">
    <property type="entry name" value="Peptidase_S8_Ser-AS"/>
</dbReference>
<evidence type="ECO:0000313" key="9">
    <source>
        <dbReference type="EMBL" id="GGI69522.1"/>
    </source>
</evidence>
<proteinExistence type="inferred from homology"/>
<keyword evidence="2 5" id="KW-0645">Protease</keyword>
<evidence type="ECO:0000256" key="4">
    <source>
        <dbReference type="ARBA" id="ARBA00022825"/>
    </source>
</evidence>
<gene>
    <name evidence="9" type="ORF">GCM10007175_02770</name>
</gene>
<evidence type="ECO:0000256" key="3">
    <source>
        <dbReference type="ARBA" id="ARBA00022801"/>
    </source>
</evidence>
<feature type="active site" description="Charge relay system" evidence="5">
    <location>
        <position position="368"/>
    </location>
</feature>
<keyword evidence="4 5" id="KW-0720">Serine protease</keyword>
<dbReference type="Gene3D" id="3.40.50.200">
    <property type="entry name" value="Peptidase S8/S53 domain"/>
    <property type="match status" value="1"/>
</dbReference>
<dbReference type="Pfam" id="PF22148">
    <property type="entry name" value="Fervidolysin_NPro-like"/>
    <property type="match status" value="1"/>
</dbReference>
<dbReference type="SUPFAM" id="SSF52743">
    <property type="entry name" value="Subtilisin-like"/>
    <property type="match status" value="1"/>
</dbReference>
<comment type="caution">
    <text evidence="9">The sequence shown here is derived from an EMBL/GenBank/DDBJ whole genome shotgun (WGS) entry which is preliminary data.</text>
</comment>
<sequence length="1186" mass="124226">MDVPTDQFIVKFKEVASISSAEENQKLSRAASEVGAAVSDVRAIASGASVLQLDEKLSAARAEQVLDDLRSDPDIEFAEPDQLMQPMGDPNDSFFPLQWDMWEETAGMRMPEAWAVSKGAGATVAVIDTGITSHSDLNANVLPGYDMISNAYRARDADGRDANPQDEGDWTSDGQCGSGTGGAYSSWHGTHVAGTVAAIADNGQGVTGVAPEAKILPIRALGVCGGYTSDIADSIIWSAGGEVPGAPINPNPAGVINLSLGGTNACSSTYQSAIDFAYDAGSVVVVAAGNSNRPAADSAPANCQNVIAVGASTRGGGRAPYSNYGGTVDVSAPGGDMSQSVQNGIASTLNNGAYGPVAENYVYSQGTSMAAPHVAGLAALMMAETGGLSPALIEEGLKSTSRPMPLCSEGCGAGLVDAARALGVPDPQPDLPLEPAVPTVSGVLSEYHQLVAAPGDWGPDDVAFTYEWLADGRPISGAGGPTLNLSLWEIGDYISVRVTGRKAGYVPETRTSERVGPVTFDWQGRKAIPAAVAFMDRDGTAEDTYTIPFSQGVDYVVGESVMEAGTYPAAGEVSVLARPQSGYSIYWGATTTWSAKFKASPYKITPTAVVFSDAPGSTRDTYTVPMAEGVNYLQSGKSVAAGTYAGSGTVTVSATTVEDYIFLPEAATEWSFTFDAAAGEVVPKAVVFMDKDGTAEDEYTVPVTEGVEYLVGDKVTAAGAYPGSGTVTVTARAMTDYVLAPGATAEWSHEFKATPYPVTPAAVVFMDKDGTAGDTYVVPVTEGVEYLVGDKVTAAGTYPGSGTVTVTARAKADYVLASGASAEWSHEFKATPYSVTPAAVVFTDKDGTAEDTFTVPVTEGVEYLVGEKVTAAGTYPGSGTVTVTARAKTDYVLAPGASAEWSHEFKATPYQVVPAAVVFMDKDGTAEDTYTIPGTEGVEYLVGDKVTAAGTYPGTGTIAVTARAKTDYVLAEGAVAEWSYTFKTTSAAYVPPADSPFVDVSTGQQFYREMAWLAERKISTGWDEGNGVRAYRPLQAINRDAMAAFLYRMAGSPEYAAPAVSPFADVSTGQQFYKEMAWLAEQKISTGWDEGNGVRTYRPLHAINRDAMAAFLYRMAGSPEYTVPAVSPFADVSTGQQFYKEMAWLAEQKISTGWDEGNSVRTYRPLQAINRDAMAAFLFRLDGLLA</sequence>
<dbReference type="InterPro" id="IPR022398">
    <property type="entry name" value="Peptidase_S8_His-AS"/>
</dbReference>
<keyword evidence="10" id="KW-1185">Reference proteome</keyword>
<dbReference type="InterPro" id="IPR054399">
    <property type="entry name" value="Fervidolysin-like_N_prodom"/>
</dbReference>
<dbReference type="InterPro" id="IPR050131">
    <property type="entry name" value="Peptidase_S8_subtilisin-like"/>
</dbReference>
<evidence type="ECO:0000256" key="5">
    <source>
        <dbReference type="PROSITE-ProRule" id="PRU01240"/>
    </source>
</evidence>
<organism evidence="9 10">
    <name type="scientific">Pseudarthrobacter scleromae</name>
    <dbReference type="NCBI Taxonomy" id="158897"/>
    <lineage>
        <taxon>Bacteria</taxon>
        <taxon>Bacillati</taxon>
        <taxon>Actinomycetota</taxon>
        <taxon>Actinomycetes</taxon>
        <taxon>Micrococcales</taxon>
        <taxon>Micrococcaceae</taxon>
        <taxon>Pseudarthrobacter</taxon>
    </lineage>
</organism>
<dbReference type="PANTHER" id="PTHR43806:SF11">
    <property type="entry name" value="CEREVISIN-RELATED"/>
    <property type="match status" value="1"/>
</dbReference>
<dbReference type="PANTHER" id="PTHR43806">
    <property type="entry name" value="PEPTIDASE S8"/>
    <property type="match status" value="1"/>
</dbReference>
<dbReference type="Gene3D" id="2.60.40.2700">
    <property type="match status" value="1"/>
</dbReference>
<evidence type="ECO:0000259" key="8">
    <source>
        <dbReference type="PROSITE" id="PS51272"/>
    </source>
</evidence>
<feature type="domain" description="SLH" evidence="8">
    <location>
        <begin position="1063"/>
        <end position="1124"/>
    </location>
</feature>
<name>A0ABQ2C990_9MICC</name>
<comment type="similarity">
    <text evidence="1 5 6">Belongs to the peptidase S8 family.</text>
</comment>
<protein>
    <recommendedName>
        <fullName evidence="8">SLH domain-containing protein</fullName>
    </recommendedName>
</protein>
<feature type="active site" description="Charge relay system" evidence="5">
    <location>
        <position position="188"/>
    </location>
</feature>
<dbReference type="InterPro" id="IPR000209">
    <property type="entry name" value="Peptidase_S8/S53_dom"/>
</dbReference>
<dbReference type="Pfam" id="PF00395">
    <property type="entry name" value="SLH"/>
    <property type="match status" value="2"/>
</dbReference>
<dbReference type="Pfam" id="PF00082">
    <property type="entry name" value="Peptidase_S8"/>
    <property type="match status" value="1"/>
</dbReference>
<feature type="domain" description="SLH" evidence="8">
    <location>
        <begin position="993"/>
        <end position="1060"/>
    </location>
</feature>
<dbReference type="PROSITE" id="PS00136">
    <property type="entry name" value="SUBTILASE_ASP"/>
    <property type="match status" value="1"/>
</dbReference>
<dbReference type="PROSITE" id="PS51892">
    <property type="entry name" value="SUBTILASE"/>
    <property type="match status" value="1"/>
</dbReference>
<dbReference type="InterPro" id="IPR023827">
    <property type="entry name" value="Peptidase_S8_Asp-AS"/>
</dbReference>
<feature type="domain" description="SLH" evidence="8">
    <location>
        <begin position="1125"/>
        <end position="1186"/>
    </location>
</feature>
<evidence type="ECO:0000313" key="10">
    <source>
        <dbReference type="Proteomes" id="UP000658754"/>
    </source>
</evidence>
<accession>A0ABQ2C990</accession>
<feature type="region of interest" description="Disordered" evidence="7">
    <location>
        <begin position="157"/>
        <end position="177"/>
    </location>
</feature>
<dbReference type="InterPro" id="IPR036852">
    <property type="entry name" value="Peptidase_S8/S53_dom_sf"/>
</dbReference>
<dbReference type="CDD" id="cd07496">
    <property type="entry name" value="Peptidases_S8_13"/>
    <property type="match status" value="1"/>
</dbReference>
<dbReference type="RefSeq" id="WP_229675181.1">
    <property type="nucleotide sequence ID" value="NZ_BMKV01000001.1"/>
</dbReference>
<dbReference type="Proteomes" id="UP000658754">
    <property type="component" value="Unassembled WGS sequence"/>
</dbReference>
<dbReference type="PROSITE" id="PS00137">
    <property type="entry name" value="SUBTILASE_HIS"/>
    <property type="match status" value="1"/>
</dbReference>
<reference evidence="10" key="1">
    <citation type="journal article" date="2019" name="Int. J. Syst. Evol. Microbiol.">
        <title>The Global Catalogue of Microorganisms (GCM) 10K type strain sequencing project: providing services to taxonomists for standard genome sequencing and annotation.</title>
        <authorList>
            <consortium name="The Broad Institute Genomics Platform"/>
            <consortium name="The Broad Institute Genome Sequencing Center for Infectious Disease"/>
            <person name="Wu L."/>
            <person name="Ma J."/>
        </authorList>
    </citation>
    <scope>NUCLEOTIDE SEQUENCE [LARGE SCALE GENOMIC DNA]</scope>
    <source>
        <strain evidence="10">CGMCC 1.3601</strain>
    </source>
</reference>
<dbReference type="PROSITE" id="PS51272">
    <property type="entry name" value="SLH"/>
    <property type="match status" value="3"/>
</dbReference>
<evidence type="ECO:0000256" key="1">
    <source>
        <dbReference type="ARBA" id="ARBA00011073"/>
    </source>
</evidence>
<keyword evidence="3 5" id="KW-0378">Hydrolase</keyword>
<dbReference type="InterPro" id="IPR015500">
    <property type="entry name" value="Peptidase_S8_subtilisin-rel"/>
</dbReference>
<dbReference type="PROSITE" id="PS00138">
    <property type="entry name" value="SUBTILASE_SER"/>
    <property type="match status" value="1"/>
</dbReference>
<dbReference type="PRINTS" id="PR00723">
    <property type="entry name" value="SUBTILISIN"/>
</dbReference>
<dbReference type="EMBL" id="BMKV01000001">
    <property type="protein sequence ID" value="GGI69522.1"/>
    <property type="molecule type" value="Genomic_DNA"/>
</dbReference>